<dbReference type="AlphaFoldDB" id="X0PYF3"/>
<evidence type="ECO:0000256" key="3">
    <source>
        <dbReference type="ARBA" id="ARBA00022989"/>
    </source>
</evidence>
<reference evidence="5 6" key="1">
    <citation type="submission" date="2014-02" db="EMBL/GenBank/DDBJ databases">
        <title>Whole genome shotgun sequence of Rhodococcus wratislaviensis NBRC 100605.</title>
        <authorList>
            <person name="Hosoyama A."/>
            <person name="Tsuchikane K."/>
            <person name="Yoshida I."/>
            <person name="Ohji S."/>
            <person name="Ichikawa N."/>
            <person name="Yamazoe A."/>
            <person name="Fujita N."/>
        </authorList>
    </citation>
    <scope>NUCLEOTIDE SEQUENCE [LARGE SCALE GENOMIC DNA]</scope>
    <source>
        <strain evidence="5 6">NBRC 100605</strain>
    </source>
</reference>
<accession>X0PYF3</accession>
<dbReference type="EMBL" id="BAWF01000056">
    <property type="protein sequence ID" value="GAF48599.1"/>
    <property type="molecule type" value="Genomic_DNA"/>
</dbReference>
<keyword evidence="4" id="KW-0472">Membrane</keyword>
<dbReference type="Pfam" id="PF00230">
    <property type="entry name" value="MIP"/>
    <property type="match status" value="1"/>
</dbReference>
<dbReference type="GO" id="GO:0015267">
    <property type="term" value="F:channel activity"/>
    <property type="evidence" value="ECO:0007669"/>
    <property type="project" value="InterPro"/>
</dbReference>
<keyword evidence="3" id="KW-1133">Transmembrane helix</keyword>
<evidence type="ECO:0000256" key="2">
    <source>
        <dbReference type="ARBA" id="ARBA00022692"/>
    </source>
</evidence>
<protein>
    <submittedName>
        <fullName evidence="5">Uncharacterized protein</fullName>
    </submittedName>
</protein>
<evidence type="ECO:0000313" key="6">
    <source>
        <dbReference type="Proteomes" id="UP000019491"/>
    </source>
</evidence>
<proteinExistence type="predicted"/>
<dbReference type="GO" id="GO:0016020">
    <property type="term" value="C:membrane"/>
    <property type="evidence" value="ECO:0007669"/>
    <property type="project" value="UniProtKB-SubCell"/>
</dbReference>
<sequence length="108" mass="11289">MVELVFTFVLCCLVIEVTPRTRPDHSFFDLAIGFTVVAGAFTAGALAGGAFDPAVTLAAGAGTAPRDSRSPPSTRRHMILRRSITGMGLGLGTAAPANNPYRQAVTNR</sequence>
<evidence type="ECO:0000256" key="4">
    <source>
        <dbReference type="ARBA" id="ARBA00023136"/>
    </source>
</evidence>
<keyword evidence="2" id="KW-0812">Transmembrane</keyword>
<name>X0PYF3_RHOWR</name>
<comment type="subcellular location">
    <subcellularLocation>
        <location evidence="1">Membrane</location>
        <topology evidence="1">Multi-pass membrane protein</topology>
    </subcellularLocation>
</comment>
<organism evidence="5 6">
    <name type="scientific">Rhodococcus wratislaviensis NBRC 100605</name>
    <dbReference type="NCBI Taxonomy" id="1219028"/>
    <lineage>
        <taxon>Bacteria</taxon>
        <taxon>Bacillati</taxon>
        <taxon>Actinomycetota</taxon>
        <taxon>Actinomycetes</taxon>
        <taxon>Mycobacteriales</taxon>
        <taxon>Nocardiaceae</taxon>
        <taxon>Rhodococcus</taxon>
    </lineage>
</organism>
<gene>
    <name evidence="5" type="ORF">RW1_056_00270</name>
</gene>
<evidence type="ECO:0000313" key="5">
    <source>
        <dbReference type="EMBL" id="GAF48599.1"/>
    </source>
</evidence>
<comment type="caution">
    <text evidence="5">The sequence shown here is derived from an EMBL/GenBank/DDBJ whole genome shotgun (WGS) entry which is preliminary data.</text>
</comment>
<dbReference type="Proteomes" id="UP000019491">
    <property type="component" value="Unassembled WGS sequence"/>
</dbReference>
<dbReference type="InterPro" id="IPR023271">
    <property type="entry name" value="Aquaporin-like"/>
</dbReference>
<dbReference type="InterPro" id="IPR000425">
    <property type="entry name" value="MIP"/>
</dbReference>
<keyword evidence="6" id="KW-1185">Reference proteome</keyword>
<dbReference type="SUPFAM" id="SSF81338">
    <property type="entry name" value="Aquaporin-like"/>
    <property type="match status" value="1"/>
</dbReference>
<dbReference type="Gene3D" id="1.20.1080.10">
    <property type="entry name" value="Glycerol uptake facilitator protein"/>
    <property type="match status" value="1"/>
</dbReference>
<evidence type="ECO:0000256" key="1">
    <source>
        <dbReference type="ARBA" id="ARBA00004141"/>
    </source>
</evidence>